<evidence type="ECO:0000313" key="1">
    <source>
        <dbReference type="EMBL" id="JAE12137.1"/>
    </source>
</evidence>
<name>A0A0A9FIK3_ARUDO</name>
<dbReference type="EMBL" id="GBRH01185759">
    <property type="protein sequence ID" value="JAE12137.1"/>
    <property type="molecule type" value="Transcribed_RNA"/>
</dbReference>
<protein>
    <submittedName>
        <fullName evidence="1">Uncharacterized protein</fullName>
    </submittedName>
</protein>
<reference evidence="1" key="1">
    <citation type="submission" date="2014-09" db="EMBL/GenBank/DDBJ databases">
        <authorList>
            <person name="Magalhaes I.L.F."/>
            <person name="Oliveira U."/>
            <person name="Santos F.R."/>
            <person name="Vidigal T.H.D.A."/>
            <person name="Brescovit A.D."/>
            <person name="Santos A.J."/>
        </authorList>
    </citation>
    <scope>NUCLEOTIDE SEQUENCE</scope>
    <source>
        <tissue evidence="1">Shoot tissue taken approximately 20 cm above the soil surface</tissue>
    </source>
</reference>
<proteinExistence type="predicted"/>
<reference evidence="1" key="2">
    <citation type="journal article" date="2015" name="Data Brief">
        <title>Shoot transcriptome of the giant reed, Arundo donax.</title>
        <authorList>
            <person name="Barrero R.A."/>
            <person name="Guerrero F.D."/>
            <person name="Moolhuijzen P."/>
            <person name="Goolsby J.A."/>
            <person name="Tidwell J."/>
            <person name="Bellgard S.E."/>
            <person name="Bellgard M.I."/>
        </authorList>
    </citation>
    <scope>NUCLEOTIDE SEQUENCE</scope>
    <source>
        <tissue evidence="1">Shoot tissue taken approximately 20 cm above the soil surface</tissue>
    </source>
</reference>
<organism evidence="1">
    <name type="scientific">Arundo donax</name>
    <name type="common">Giant reed</name>
    <name type="synonym">Donax arundinaceus</name>
    <dbReference type="NCBI Taxonomy" id="35708"/>
    <lineage>
        <taxon>Eukaryota</taxon>
        <taxon>Viridiplantae</taxon>
        <taxon>Streptophyta</taxon>
        <taxon>Embryophyta</taxon>
        <taxon>Tracheophyta</taxon>
        <taxon>Spermatophyta</taxon>
        <taxon>Magnoliopsida</taxon>
        <taxon>Liliopsida</taxon>
        <taxon>Poales</taxon>
        <taxon>Poaceae</taxon>
        <taxon>PACMAD clade</taxon>
        <taxon>Arundinoideae</taxon>
        <taxon>Arundineae</taxon>
        <taxon>Arundo</taxon>
    </lineage>
</organism>
<sequence length="37" mass="4219">MDHHMLSSSSDMKVDQNNLYQRFNRLATVKVGLPTSP</sequence>
<accession>A0A0A9FIK3</accession>
<dbReference type="AlphaFoldDB" id="A0A0A9FIK3"/>